<proteinExistence type="predicted"/>
<accession>A0AA49GMX2</accession>
<evidence type="ECO:0000313" key="1">
    <source>
        <dbReference type="EMBL" id="WKN37247.1"/>
    </source>
</evidence>
<sequence>MSFHEFGQGLKKLIALGLIKENEKNLVATDAFKDWWNKKNANKKRIYGLAELEQIKSFLEKLSKDVEWDYDTIEIQTNEIDFDHAVKDYLEKMK</sequence>
<organism evidence="1">
    <name type="scientific">Roseihalotalea indica</name>
    <dbReference type="NCBI Taxonomy" id="2867963"/>
    <lineage>
        <taxon>Bacteria</taxon>
        <taxon>Pseudomonadati</taxon>
        <taxon>Bacteroidota</taxon>
        <taxon>Cytophagia</taxon>
        <taxon>Cytophagales</taxon>
        <taxon>Catalimonadaceae</taxon>
        <taxon>Roseihalotalea</taxon>
    </lineage>
</organism>
<name>A0AA49GMX2_9BACT</name>
<reference evidence="1" key="1">
    <citation type="journal article" date="2023" name="Comput. Struct. Biotechnol. J.">
        <title>Discovery of a novel marine Bacteroidetes with a rich repertoire of carbohydrate-active enzymes.</title>
        <authorList>
            <person name="Chen B."/>
            <person name="Liu G."/>
            <person name="Chen Q."/>
            <person name="Wang H."/>
            <person name="Liu L."/>
            <person name="Tang K."/>
        </authorList>
    </citation>
    <scope>NUCLEOTIDE SEQUENCE</scope>
    <source>
        <strain evidence="1">TK19036</strain>
    </source>
</reference>
<protein>
    <submittedName>
        <fullName evidence="1">Uncharacterized protein</fullName>
    </submittedName>
</protein>
<gene>
    <name evidence="1" type="ORF">K4G66_00805</name>
</gene>
<reference evidence="1" key="2">
    <citation type="journal article" date="2024" name="Antonie Van Leeuwenhoek">
        <title>Roseihalotalea indica gen. nov., sp. nov., a halophilic Bacteroidetes from mesopelagic Southwest Indian Ocean with higher carbohydrate metabolic potential.</title>
        <authorList>
            <person name="Chen B."/>
            <person name="Zhang M."/>
            <person name="Lin D."/>
            <person name="Ye J."/>
            <person name="Tang K."/>
        </authorList>
    </citation>
    <scope>NUCLEOTIDE SEQUENCE</scope>
    <source>
        <strain evidence="1">TK19036</strain>
    </source>
</reference>
<dbReference type="AlphaFoldDB" id="A0AA49GMX2"/>
<dbReference type="EMBL" id="CP120682">
    <property type="protein sequence ID" value="WKN37247.1"/>
    <property type="molecule type" value="Genomic_DNA"/>
</dbReference>